<dbReference type="OrthoDB" id="511993at2"/>
<protein>
    <submittedName>
        <fullName evidence="1">Uncharacterized protein</fullName>
    </submittedName>
</protein>
<dbReference type="RefSeq" id="WP_080810485.1">
    <property type="nucleotide sequence ID" value="NZ_CP021983.2"/>
</dbReference>
<sequence>MVDSSLSLVLSALDDSIYGQVVLQVSMPSASLYLAAQGQSVGSIGQSIAQGIDELGGTVLRQELRLVQGAPHLRIQAQLSTVSHDHGQRLRTAVIAAGGDVRRLRLRFPSHGPNFTQRQPSTCLGCRHYYGRGHGRTRLICAMHPLGPETDPCPDYN</sequence>
<dbReference type="KEGG" id="hhg:XM38_012600"/>
<evidence type="ECO:0000313" key="1">
    <source>
        <dbReference type="EMBL" id="ASC70322.1"/>
    </source>
</evidence>
<proteinExistence type="predicted"/>
<keyword evidence="2" id="KW-1185">Reference proteome</keyword>
<name>A0A1Z3HJ33_9CYAN</name>
<dbReference type="AlphaFoldDB" id="A0A1Z3HJ33"/>
<dbReference type="Proteomes" id="UP000191901">
    <property type="component" value="Chromosome"/>
</dbReference>
<gene>
    <name evidence="1" type="ORF">XM38_012600</name>
</gene>
<dbReference type="STRING" id="1641165.XM38_14570"/>
<reference evidence="1 2" key="1">
    <citation type="journal article" date="2016" name="Biochim. Biophys. Acta">
        <title>Characterization of red-shifted phycobilisomes isolated from the chlorophyll f-containing cyanobacterium Halomicronema hongdechloris.</title>
        <authorList>
            <person name="Li Y."/>
            <person name="Lin Y."/>
            <person name="Garvey C.J."/>
            <person name="Birch D."/>
            <person name="Corkery R.W."/>
            <person name="Loughlin P.C."/>
            <person name="Scheer H."/>
            <person name="Willows R.D."/>
            <person name="Chen M."/>
        </authorList>
    </citation>
    <scope>NUCLEOTIDE SEQUENCE [LARGE SCALE GENOMIC DNA]</scope>
    <source>
        <strain evidence="1 2">C2206</strain>
    </source>
</reference>
<accession>A0A1Z3HJ33</accession>
<evidence type="ECO:0000313" key="2">
    <source>
        <dbReference type="Proteomes" id="UP000191901"/>
    </source>
</evidence>
<organism evidence="1 2">
    <name type="scientific">Halomicronema hongdechloris C2206</name>
    <dbReference type="NCBI Taxonomy" id="1641165"/>
    <lineage>
        <taxon>Bacteria</taxon>
        <taxon>Bacillati</taxon>
        <taxon>Cyanobacteriota</taxon>
        <taxon>Cyanophyceae</taxon>
        <taxon>Nodosilineales</taxon>
        <taxon>Nodosilineaceae</taxon>
        <taxon>Halomicronema</taxon>
    </lineage>
</organism>
<dbReference type="EMBL" id="CP021983">
    <property type="protein sequence ID" value="ASC70322.1"/>
    <property type="molecule type" value="Genomic_DNA"/>
</dbReference>